<dbReference type="Gene3D" id="3.40.50.300">
    <property type="entry name" value="P-loop containing nucleotide triphosphate hydrolases"/>
    <property type="match status" value="1"/>
</dbReference>
<dbReference type="GO" id="GO:0000724">
    <property type="term" value="P:double-strand break repair via homologous recombination"/>
    <property type="evidence" value="ECO:0007669"/>
    <property type="project" value="InterPro"/>
</dbReference>
<dbReference type="Proteomes" id="UP000751190">
    <property type="component" value="Unassembled WGS sequence"/>
</dbReference>
<dbReference type="InterPro" id="IPR027417">
    <property type="entry name" value="P-loop_NTPase"/>
</dbReference>
<evidence type="ECO:0000313" key="4">
    <source>
        <dbReference type="EMBL" id="KAG8467539.1"/>
    </source>
</evidence>
<dbReference type="GO" id="GO:0033063">
    <property type="term" value="C:Rad51B-Rad51C-Rad51D-XRCC2 complex"/>
    <property type="evidence" value="ECO:0007669"/>
    <property type="project" value="InterPro"/>
</dbReference>
<dbReference type="AlphaFoldDB" id="A0A8J5XVX7"/>
<dbReference type="GO" id="GO:0003697">
    <property type="term" value="F:single-stranded DNA binding"/>
    <property type="evidence" value="ECO:0007669"/>
    <property type="project" value="TreeGrafter"/>
</dbReference>
<dbReference type="GO" id="GO:0005657">
    <property type="term" value="C:replication fork"/>
    <property type="evidence" value="ECO:0007669"/>
    <property type="project" value="TreeGrafter"/>
</dbReference>
<reference evidence="4" key="1">
    <citation type="submission" date="2021-05" db="EMBL/GenBank/DDBJ databases">
        <title>The genome of the haptophyte Pavlova lutheri (Diacronema luteri, Pavlovales) - a model for lipid biosynthesis in eukaryotic algae.</title>
        <authorList>
            <person name="Hulatt C.J."/>
            <person name="Posewitz M.C."/>
        </authorList>
    </citation>
    <scope>NUCLEOTIDE SEQUENCE</scope>
    <source>
        <strain evidence="4">NIVA-4/92</strain>
    </source>
</reference>
<dbReference type="GO" id="GO:0005524">
    <property type="term" value="F:ATP binding"/>
    <property type="evidence" value="ECO:0007669"/>
    <property type="project" value="UniProtKB-KW"/>
</dbReference>
<evidence type="ECO:0000313" key="5">
    <source>
        <dbReference type="Proteomes" id="UP000751190"/>
    </source>
</evidence>
<proteinExistence type="predicted"/>
<name>A0A8J5XVX7_DIALT</name>
<dbReference type="Pfam" id="PF08423">
    <property type="entry name" value="Rad51"/>
    <property type="match status" value="2"/>
</dbReference>
<keyword evidence="5" id="KW-1185">Reference proteome</keyword>
<evidence type="ECO:0000256" key="1">
    <source>
        <dbReference type="ARBA" id="ARBA00022741"/>
    </source>
</evidence>
<dbReference type="GO" id="GO:0000400">
    <property type="term" value="F:four-way junction DNA binding"/>
    <property type="evidence" value="ECO:0007669"/>
    <property type="project" value="TreeGrafter"/>
</dbReference>
<dbReference type="GO" id="GO:0003690">
    <property type="term" value="F:double-stranded DNA binding"/>
    <property type="evidence" value="ECO:0007669"/>
    <property type="project" value="TreeGrafter"/>
</dbReference>
<evidence type="ECO:0000259" key="3">
    <source>
        <dbReference type="PROSITE" id="PS50162"/>
    </source>
</evidence>
<keyword evidence="1" id="KW-0547">Nucleotide-binding</keyword>
<dbReference type="PROSITE" id="PS50162">
    <property type="entry name" value="RECA_2"/>
    <property type="match status" value="1"/>
</dbReference>
<dbReference type="PANTHER" id="PTHR46456">
    <property type="entry name" value="DNA REPAIR PROTEIN RAD51 HOMOLOG 2"/>
    <property type="match status" value="1"/>
</dbReference>
<evidence type="ECO:0000256" key="2">
    <source>
        <dbReference type="ARBA" id="ARBA00022840"/>
    </source>
</evidence>
<keyword evidence="2" id="KW-0067">ATP-binding</keyword>
<organism evidence="4 5">
    <name type="scientific">Diacronema lutheri</name>
    <name type="common">Unicellular marine alga</name>
    <name type="synonym">Monochrysis lutheri</name>
    <dbReference type="NCBI Taxonomy" id="2081491"/>
    <lineage>
        <taxon>Eukaryota</taxon>
        <taxon>Haptista</taxon>
        <taxon>Haptophyta</taxon>
        <taxon>Pavlovophyceae</taxon>
        <taxon>Pavlovales</taxon>
        <taxon>Pavlovaceae</taxon>
        <taxon>Diacronema</taxon>
    </lineage>
</organism>
<accession>A0A8J5XVX7</accession>
<dbReference type="SUPFAM" id="SSF52540">
    <property type="entry name" value="P-loop containing nucleoside triphosphate hydrolases"/>
    <property type="match status" value="1"/>
</dbReference>
<dbReference type="OrthoDB" id="336321at2759"/>
<comment type="caution">
    <text evidence="4">The sequence shown here is derived from an EMBL/GenBank/DDBJ whole genome shotgun (WGS) entry which is preliminary data.</text>
</comment>
<gene>
    <name evidence="4" type="ORF">KFE25_000855</name>
</gene>
<dbReference type="PIRSF" id="PIRSF005856">
    <property type="entry name" value="Rad51"/>
    <property type="match status" value="1"/>
</dbReference>
<dbReference type="PANTHER" id="PTHR46456:SF1">
    <property type="entry name" value="DNA REPAIR PROTEIN RAD51 HOMOLOG 2"/>
    <property type="match status" value="1"/>
</dbReference>
<dbReference type="InterPro" id="IPR030548">
    <property type="entry name" value="RAD51B"/>
</dbReference>
<dbReference type="OMA" id="IHCQGHN"/>
<dbReference type="GO" id="GO:0140664">
    <property type="term" value="F:ATP-dependent DNA damage sensor activity"/>
    <property type="evidence" value="ECO:0007669"/>
    <property type="project" value="InterPro"/>
</dbReference>
<dbReference type="InterPro" id="IPR020588">
    <property type="entry name" value="RecA_ATP-bd"/>
</dbReference>
<dbReference type="InterPro" id="IPR013632">
    <property type="entry name" value="Rad51_C"/>
</dbReference>
<dbReference type="InterPro" id="IPR016467">
    <property type="entry name" value="DNA_recomb/repair_RecA-like"/>
</dbReference>
<dbReference type="EMBL" id="JAGTXO010000006">
    <property type="protein sequence ID" value="KAG8467539.1"/>
    <property type="molecule type" value="Genomic_DNA"/>
</dbReference>
<feature type="domain" description="RecA family profile 1" evidence="3">
    <location>
        <begin position="66"/>
        <end position="260"/>
    </location>
</feature>
<sequence>MAVHSLEHLAARLQVEGISPGQLLEMPRLELLHATRLFPEELEFAAQEAAERIMPRICTARALRLATAHLRTRLPRLDAALAGGLSVGTITEIAGTAGSGKTQVCMHMVACALLDDDAAHAIYIDTERSFSPRRLAEIWSALARGEPDADGAGDDAAGGDGATHAADVAAPAVRSALGRVHVVRPLSSGQLEAAVRAIGQLAGGSHRVALVVIDSVGALVRAEFDRDARMKRAEHLTSLAASIKRIADALKAVVIVANQVVRLIDDGAGLCGELDGEAGARLQPSLGVTWAHNVNARLLLQCAHHGAATRRSIRIEKSPRSAQQSVEVRILRGGLAEGV</sequence>
<protein>
    <recommendedName>
        <fullName evidence="3">RecA family profile 1 domain-containing protein</fullName>
    </recommendedName>
</protein>